<feature type="region of interest" description="Disordered" evidence="1">
    <location>
        <begin position="934"/>
        <end position="967"/>
    </location>
</feature>
<reference evidence="3 4" key="1">
    <citation type="submission" date="2016-11" db="EMBL/GenBank/DDBJ databases">
        <title>Draft Genome Assembly of Colletotrichum chlorophyti a pathogen of herbaceous plants.</title>
        <authorList>
            <person name="Gan P."/>
            <person name="Narusaka M."/>
            <person name="Tsushima A."/>
            <person name="Narusaka Y."/>
            <person name="Takano Y."/>
            <person name="Shirasu K."/>
        </authorList>
    </citation>
    <scope>NUCLEOTIDE SEQUENCE [LARGE SCALE GENOMIC DNA]</scope>
    <source>
        <strain evidence="3 4">NTL11</strain>
    </source>
</reference>
<feature type="compositionally biased region" description="Polar residues" evidence="1">
    <location>
        <begin position="1082"/>
        <end position="1096"/>
    </location>
</feature>
<feature type="compositionally biased region" description="Basic and acidic residues" evidence="1">
    <location>
        <begin position="1258"/>
        <end position="1284"/>
    </location>
</feature>
<feature type="compositionally biased region" description="Basic and acidic residues" evidence="1">
    <location>
        <begin position="464"/>
        <end position="476"/>
    </location>
</feature>
<feature type="compositionally biased region" description="Polar residues" evidence="1">
    <location>
        <begin position="742"/>
        <end position="778"/>
    </location>
</feature>
<feature type="compositionally biased region" description="Basic and acidic residues" evidence="1">
    <location>
        <begin position="671"/>
        <end position="681"/>
    </location>
</feature>
<evidence type="ECO:0000259" key="2">
    <source>
        <dbReference type="SMART" id="SM00976"/>
    </source>
</evidence>
<feature type="compositionally biased region" description="Basic and acidic residues" evidence="1">
    <location>
        <begin position="1101"/>
        <end position="1112"/>
    </location>
</feature>
<evidence type="ECO:0000256" key="1">
    <source>
        <dbReference type="SAM" id="MobiDB-lite"/>
    </source>
</evidence>
<feature type="compositionally biased region" description="Polar residues" evidence="1">
    <location>
        <begin position="1139"/>
        <end position="1154"/>
    </location>
</feature>
<feature type="compositionally biased region" description="Polar residues" evidence="1">
    <location>
        <begin position="308"/>
        <end position="317"/>
    </location>
</feature>
<accession>A0A1Q8RCN1</accession>
<feature type="compositionally biased region" description="Polar residues" evidence="1">
    <location>
        <begin position="1113"/>
        <end position="1122"/>
    </location>
</feature>
<dbReference type="EMBL" id="MPGH01000232">
    <property type="protein sequence ID" value="OLN82117.1"/>
    <property type="molecule type" value="Genomic_DNA"/>
</dbReference>
<dbReference type="STRING" id="708187.A0A1Q8RCN1"/>
<feature type="domain" description="Telomeric single stranded DNA binding POT1/Cdc13" evidence="2">
    <location>
        <begin position="1312"/>
        <end position="1447"/>
    </location>
</feature>
<evidence type="ECO:0000313" key="4">
    <source>
        <dbReference type="Proteomes" id="UP000186583"/>
    </source>
</evidence>
<feature type="compositionally biased region" description="Acidic residues" evidence="1">
    <location>
        <begin position="541"/>
        <end position="554"/>
    </location>
</feature>
<dbReference type="OrthoDB" id="5363079at2759"/>
<feature type="compositionally biased region" description="Polar residues" evidence="1">
    <location>
        <begin position="1040"/>
        <end position="1062"/>
    </location>
</feature>
<feature type="region of interest" description="Disordered" evidence="1">
    <location>
        <begin position="443"/>
        <end position="853"/>
    </location>
</feature>
<feature type="region of interest" description="Disordered" evidence="1">
    <location>
        <begin position="1019"/>
        <end position="1296"/>
    </location>
</feature>
<keyword evidence="4" id="KW-1185">Reference proteome</keyword>
<sequence>MSGDQQHSQLEAAEGIPIAQLSPEVQDRERRAVRGVITITWPYSIIKKNIAFLLAEPDFRLRRAKGQVRVEFTGSSAKAVADASLGSGDEVTISLEGVQLVADDSQTRVPGTSLEWQLRFKERVLLKAKISDTEDVKLVDVDHPSQPEPEPEPEKLSEPVLNPIKERGKSPEQAATPPRKRPVDESLGLEEYASPAFLKRARVSYGSLFEGSLDIFDEDVGVSVRAKKKAKTGRYSGVWRYASQSPSPEPQPHEGNETDDTSMADEQHATTTPSRPKMVDGACQTVELDKSPPREVQVAAEARRDPSQFWQTPSKSTMIDSGVQSDLLGDTPHGLAPDFTHGFGGPVPGPFHPAFDQSPLGPSFGHDPHPAAAELPYNTESFHEHTSAYPEAGLDNPASNHVQYPSSFLDGQDHQVVVVDGISEPQQVPWGLTSVHYAAPEAQNALPAAEAGTQAVPSDTWDEDRERQVRENHENPEGENAAMKVEEDQLSEDQDGPEEEFTSKTYAETHFEPQNSKTDEALAAQEESSDTSSSESSSEHSDEEAEHEDDDAGGDYDITNYRNLKPRQVPQYDGSTDDMDGEPYRNEDSEGEIQQSSSSVADGESEEENSEIGTPTPRPRTTSVVATPERTEGSQADVTTATIGDELETMSPILMSRVSRSGDSPQSVSQDDSKMLDVDLERELEEEMAANDVEVEKQIPSEVSEDVPKADTQNLSDARAIALKQQASDTSEAAETEPRATQFDTTELKQQTPEITVTNAVNVQPAETRTSQSGTQIESEAEIKSQGSEQTEDIDKVPEADQEKTLTLISDSQVATENQSLEQTPPVLNVPEAQKSETRFPQLDNEAVGETASEAEIKPSDLDQTEAVVDVSEKQRAVADTLQSVSDIDMDSNTSTEIVKGKITTESQDIVVDGGVVKEADGFNQDVQMVDVEKPVADTPSGAQHASDEPPPTEEDLIQSQLETEAEEELTITTVAATQTVEQRSISDTEIKADNDPSEQVVVETLQLTVETTVTGHLNAAPIDQDAMDVDEPAEMAPPSAQQLQSNENSKPVETHTYQASEQVDIMETDAPLPPPGDNQDNESVVSQSLVETQATVKLASRSESEKPENHDASTPGQSQEVPNDEIRQTEAQAASPINEESSQIRGSSAQPSEAPSPLIAEEGSEEVHTAQPSPRRGRGHRRNRSENNDQDPSVKLARASIASRRSTRLSDRTTPEAITRVTRARSHSLVLKSDSPEEDEDTSVQLARAAIKSPSRVHGESKEPKESKGTTEPKGAIEPKGTTEPKAGGDLSPGSIKAQLTKSLRVDVPCAISLKALRNHPGKAVDVLAIATTEPPEAKRAKGGPRGIMLAFNITDHTVAPAQTVAVQIFRSHKAALPVVHPGDAILLRQFNVAVLTGRGFGLRATDASSWAVFERDDSLPQIRGPPVEISKGEMAHAALLKQWYVRLDAKSMARLERANEAAPNVGA</sequence>
<feature type="compositionally biased region" description="Acidic residues" evidence="1">
    <location>
        <begin position="488"/>
        <end position="500"/>
    </location>
</feature>
<dbReference type="Proteomes" id="UP000186583">
    <property type="component" value="Unassembled WGS sequence"/>
</dbReference>
<dbReference type="InterPro" id="IPR012340">
    <property type="entry name" value="NA-bd_OB-fold"/>
</dbReference>
<feature type="region of interest" description="Disordered" evidence="1">
    <location>
        <begin position="227"/>
        <end position="317"/>
    </location>
</feature>
<name>A0A1Q8RCN1_9PEZI</name>
<dbReference type="GO" id="GO:0003677">
    <property type="term" value="F:DNA binding"/>
    <property type="evidence" value="ECO:0007669"/>
    <property type="project" value="InterPro"/>
</dbReference>
<dbReference type="Gene3D" id="2.40.50.140">
    <property type="entry name" value="Nucleic acid-binding proteins"/>
    <property type="match status" value="1"/>
</dbReference>
<feature type="compositionally biased region" description="Polar residues" evidence="1">
    <location>
        <begin position="805"/>
        <end position="823"/>
    </location>
</feature>
<dbReference type="SMART" id="SM00976">
    <property type="entry name" value="Telo_bind"/>
    <property type="match status" value="1"/>
</dbReference>
<proteinExistence type="predicted"/>
<comment type="caution">
    <text evidence="3">The sequence shown here is derived from an EMBL/GenBank/DDBJ whole genome shotgun (WGS) entry which is preliminary data.</text>
</comment>
<evidence type="ECO:0000313" key="3">
    <source>
        <dbReference type="EMBL" id="OLN82117.1"/>
    </source>
</evidence>
<feature type="compositionally biased region" description="Basic and acidic residues" evidence="1">
    <location>
        <begin position="793"/>
        <end position="804"/>
    </location>
</feature>
<dbReference type="GO" id="GO:0000781">
    <property type="term" value="C:chromosome, telomeric region"/>
    <property type="evidence" value="ECO:0007669"/>
    <property type="project" value="InterPro"/>
</dbReference>
<dbReference type="GO" id="GO:0000723">
    <property type="term" value="P:telomere maintenance"/>
    <property type="evidence" value="ECO:0007669"/>
    <property type="project" value="InterPro"/>
</dbReference>
<feature type="compositionally biased region" description="Polar residues" evidence="1">
    <location>
        <begin position="633"/>
        <end position="642"/>
    </location>
</feature>
<dbReference type="CDD" id="cd04497">
    <property type="entry name" value="hPOT1_OB1_like"/>
    <property type="match status" value="1"/>
</dbReference>
<gene>
    <name evidence="3" type="ORF">CCHL11_07684</name>
</gene>
<protein>
    <recommendedName>
        <fullName evidence="2">Telomeric single stranded DNA binding POT1/Cdc13 domain-containing protein</fullName>
    </recommendedName>
</protein>
<feature type="compositionally biased region" description="Polar residues" evidence="1">
    <location>
        <begin position="658"/>
        <end position="670"/>
    </location>
</feature>
<feature type="region of interest" description="Disordered" evidence="1">
    <location>
        <begin position="137"/>
        <end position="191"/>
    </location>
</feature>
<dbReference type="SUPFAM" id="SSF50249">
    <property type="entry name" value="Nucleic acid-binding proteins"/>
    <property type="match status" value="1"/>
</dbReference>
<dbReference type="InterPro" id="IPR011564">
    <property type="entry name" value="Telomer_end-bd_POT1/Cdc13"/>
</dbReference>
<organism evidence="3 4">
    <name type="scientific">Colletotrichum chlorophyti</name>
    <dbReference type="NCBI Taxonomy" id="708187"/>
    <lineage>
        <taxon>Eukaryota</taxon>
        <taxon>Fungi</taxon>
        <taxon>Dikarya</taxon>
        <taxon>Ascomycota</taxon>
        <taxon>Pezizomycotina</taxon>
        <taxon>Sordariomycetes</taxon>
        <taxon>Hypocreomycetidae</taxon>
        <taxon>Glomerellales</taxon>
        <taxon>Glomerellaceae</taxon>
        <taxon>Colletotrichum</taxon>
    </lineage>
</organism>